<accession>A0ABT9N5N0</accession>
<evidence type="ECO:0000313" key="2">
    <source>
        <dbReference type="Proteomes" id="UP001240984"/>
    </source>
</evidence>
<comment type="caution">
    <text evidence="1">The sequence shown here is derived from an EMBL/GenBank/DDBJ whole genome shotgun (WGS) entry which is preliminary data.</text>
</comment>
<dbReference type="RefSeq" id="WP_306837327.1">
    <property type="nucleotide sequence ID" value="NZ_JAUSRA010000001.1"/>
</dbReference>
<proteinExistence type="predicted"/>
<dbReference type="EMBL" id="JAUSRA010000001">
    <property type="protein sequence ID" value="MDP9799007.1"/>
    <property type="molecule type" value="Genomic_DNA"/>
</dbReference>
<protein>
    <submittedName>
        <fullName evidence="1">Uncharacterized protein</fullName>
    </submittedName>
</protein>
<dbReference type="Proteomes" id="UP001240984">
    <property type="component" value="Unassembled WGS sequence"/>
</dbReference>
<evidence type="ECO:0000313" key="1">
    <source>
        <dbReference type="EMBL" id="MDP9799007.1"/>
    </source>
</evidence>
<organism evidence="1 2">
    <name type="scientific">Catenuloplanes nepalensis</name>
    <dbReference type="NCBI Taxonomy" id="587533"/>
    <lineage>
        <taxon>Bacteria</taxon>
        <taxon>Bacillati</taxon>
        <taxon>Actinomycetota</taxon>
        <taxon>Actinomycetes</taxon>
        <taxon>Micromonosporales</taxon>
        <taxon>Micromonosporaceae</taxon>
        <taxon>Catenuloplanes</taxon>
    </lineage>
</organism>
<sequence>MPKERLQVEFEISTVDGERGKRLAALQARAILEILCWWSEHRPDLQHNEYGSPLQAEPPR</sequence>
<reference evidence="1 2" key="1">
    <citation type="submission" date="2023-07" db="EMBL/GenBank/DDBJ databases">
        <title>Sequencing the genomes of 1000 actinobacteria strains.</title>
        <authorList>
            <person name="Klenk H.-P."/>
        </authorList>
    </citation>
    <scope>NUCLEOTIDE SEQUENCE [LARGE SCALE GENOMIC DNA]</scope>
    <source>
        <strain evidence="1 2">DSM 44710</strain>
    </source>
</reference>
<gene>
    <name evidence="1" type="ORF">J2S43_007519</name>
</gene>
<keyword evidence="2" id="KW-1185">Reference proteome</keyword>
<name>A0ABT9N5N0_9ACTN</name>